<evidence type="ECO:0000313" key="3">
    <source>
        <dbReference type="Proteomes" id="UP000438288"/>
    </source>
</evidence>
<evidence type="ECO:0000313" key="2">
    <source>
        <dbReference type="EMBL" id="KAB6339342.1"/>
    </source>
</evidence>
<sequence length="381" mass="43992">MKKIGIISYFNYYNYGSMLQGFALQHYIRSLGQDVKCELINYRGVPPTNASKWKRLKTRISRTGYYLSHIKEIRTKSKYVSKFALRNTYFDEFLKNNTQTTDKLYRNKNQLMENPPVYDIYVTGSDQTWSPNVSGGYELTPMFLDFAVRGAKKAAYAPSLGINSFSNEQERYLKTKLRDYSILSCREVGGATLLSKIIDNEVPAVVDPTLLIKKEEWRSLAHKPMISGKYIFCYFLGDRQYYRDFVQQLSKQTGLPIYYIPVNWREFSDADNLIWNAGPLDFVGLINGAEYICTDSFHGVVFSSNLNKNFYAFVKHSGSESAGDNSRLFDYLHRIGLEARLLSYYNGGLIDIRSIDYSVVNAKFESEREMSYSVINRIIEL</sequence>
<accession>A0A6I0WE10</accession>
<evidence type="ECO:0000259" key="1">
    <source>
        <dbReference type="Pfam" id="PF04230"/>
    </source>
</evidence>
<dbReference type="InterPro" id="IPR007345">
    <property type="entry name" value="Polysacch_pyruvyl_Trfase"/>
</dbReference>
<feature type="domain" description="Polysaccharide pyruvyl transferase" evidence="1">
    <location>
        <begin position="14"/>
        <end position="313"/>
    </location>
</feature>
<dbReference type="Pfam" id="PF04230">
    <property type="entry name" value="PS_pyruv_trans"/>
    <property type="match status" value="1"/>
</dbReference>
<comment type="caution">
    <text evidence="2">The sequence shown here is derived from an EMBL/GenBank/DDBJ whole genome shotgun (WGS) entry which is preliminary data.</text>
</comment>
<reference evidence="2 3" key="1">
    <citation type="journal article" date="2019" name="Nat. Med.">
        <title>A library of human gut bacterial isolates paired with longitudinal multiomics data enables mechanistic microbiome research.</title>
        <authorList>
            <person name="Poyet M."/>
            <person name="Groussin M."/>
            <person name="Gibbons S.M."/>
            <person name="Avila-Pacheco J."/>
            <person name="Jiang X."/>
            <person name="Kearney S.M."/>
            <person name="Perrotta A.R."/>
            <person name="Berdy B."/>
            <person name="Zhao S."/>
            <person name="Lieberman T.D."/>
            <person name="Swanson P.K."/>
            <person name="Smith M."/>
            <person name="Roesemann S."/>
            <person name="Alexander J.E."/>
            <person name="Rich S.A."/>
            <person name="Livny J."/>
            <person name="Vlamakis H."/>
            <person name="Clish C."/>
            <person name="Bullock K."/>
            <person name="Deik A."/>
            <person name="Scott J."/>
            <person name="Pierce K.A."/>
            <person name="Xavier R.J."/>
            <person name="Alm E.J."/>
        </authorList>
    </citation>
    <scope>NUCLEOTIDE SEQUENCE [LARGE SCALE GENOMIC DNA]</scope>
    <source>
        <strain evidence="2 3">BIOML-A16</strain>
    </source>
</reference>
<gene>
    <name evidence="2" type="ORF">GAZ43_11400</name>
</gene>
<proteinExistence type="predicted"/>
<dbReference type="GO" id="GO:0016740">
    <property type="term" value="F:transferase activity"/>
    <property type="evidence" value="ECO:0007669"/>
    <property type="project" value="UniProtKB-KW"/>
</dbReference>
<dbReference type="RefSeq" id="WP_004312736.1">
    <property type="nucleotide sequence ID" value="NZ_CABKPA010000035.1"/>
</dbReference>
<protein>
    <submittedName>
        <fullName evidence="2">Polysaccharide pyruvyl transferase family protein</fullName>
    </submittedName>
</protein>
<dbReference type="Proteomes" id="UP000438288">
    <property type="component" value="Unassembled WGS sequence"/>
</dbReference>
<organism evidence="2 3">
    <name type="scientific">Bacteroides xylanisolvens</name>
    <dbReference type="NCBI Taxonomy" id="371601"/>
    <lineage>
        <taxon>Bacteria</taxon>
        <taxon>Pseudomonadati</taxon>
        <taxon>Bacteroidota</taxon>
        <taxon>Bacteroidia</taxon>
        <taxon>Bacteroidales</taxon>
        <taxon>Bacteroidaceae</taxon>
        <taxon>Bacteroides</taxon>
    </lineage>
</organism>
<dbReference type="AlphaFoldDB" id="A0A6I0WE10"/>
<keyword evidence="2" id="KW-0808">Transferase</keyword>
<dbReference type="EMBL" id="WDCP01000021">
    <property type="protein sequence ID" value="KAB6339342.1"/>
    <property type="molecule type" value="Genomic_DNA"/>
</dbReference>
<name>A0A6I0WE10_9BACE</name>